<evidence type="ECO:0000313" key="1">
    <source>
        <dbReference type="EMBL" id="AHI32934.1"/>
    </source>
</evidence>
<organism evidence="1 2">
    <name type="scientific">Marinobacter salarius</name>
    <dbReference type="NCBI Taxonomy" id="1420917"/>
    <lineage>
        <taxon>Bacteria</taxon>
        <taxon>Pseudomonadati</taxon>
        <taxon>Pseudomonadota</taxon>
        <taxon>Gammaproteobacteria</taxon>
        <taxon>Pseudomonadales</taxon>
        <taxon>Marinobacteraceae</taxon>
        <taxon>Marinobacter</taxon>
    </lineage>
</organism>
<dbReference type="EMBL" id="CP007152">
    <property type="protein sequence ID" value="AHI32934.1"/>
    <property type="molecule type" value="Genomic_DNA"/>
</dbReference>
<gene>
    <name evidence="1" type="ORF">AU15_00150</name>
</gene>
<protein>
    <submittedName>
        <fullName evidence="1">Uncharacterized protein</fullName>
    </submittedName>
</protein>
<name>W5YVS6_9GAMM</name>
<dbReference type="Proteomes" id="UP000035081">
    <property type="component" value="Chromosome"/>
</dbReference>
<accession>W5YVS6</accession>
<reference evidence="1 2" key="1">
    <citation type="journal article" date="2014" name="Genome Announc.">
        <title>Draft Genome Sequences of Marinobacter similis A3d10T and Marinobacter salarius R9SW1T.</title>
        <authorList>
            <person name="Ivanova E.P."/>
            <person name="Ng H.J."/>
            <person name="Webb H.K."/>
            <person name="Feng G."/>
            <person name="Oshima K."/>
            <person name="Hattori M."/>
            <person name="Ohkuma M."/>
            <person name="Sergeev A.F."/>
            <person name="Mikhailov V.V."/>
            <person name="Crawford R.J."/>
            <person name="Sawabe T."/>
        </authorList>
    </citation>
    <scope>NUCLEOTIDE SEQUENCE [LARGE SCALE GENOMIC DNA]</scope>
    <source>
        <strain evidence="2">A3d10 and R9SW1</strain>
    </source>
</reference>
<dbReference type="KEGG" id="msr:AU15_00150"/>
<evidence type="ECO:0000313" key="2">
    <source>
        <dbReference type="Proteomes" id="UP000035081"/>
    </source>
</evidence>
<sequence>MPDGAGTNSIERQVGLRELALEALVVRENEGRGAAWRFLKEQGKSLDLHLLLIDADRNDGDLPSSIRERMKSGGWHRQKPAVIEVGEDHRLVAWPRLDGEAGLIPSCSVSWNWGWRSSSSRSPVGGLRAWCPAP</sequence>
<dbReference type="HOGENOM" id="CLU_1893706_0_0_6"/>
<proteinExistence type="predicted"/>
<dbReference type="AlphaFoldDB" id="W5YVS6"/>